<gene>
    <name evidence="3" type="ORF">F5544_36845</name>
</gene>
<feature type="region of interest" description="Disordered" evidence="1">
    <location>
        <begin position="41"/>
        <end position="64"/>
    </location>
</feature>
<proteinExistence type="predicted"/>
<evidence type="ECO:0000256" key="1">
    <source>
        <dbReference type="SAM" id="MobiDB-lite"/>
    </source>
</evidence>
<evidence type="ECO:0000313" key="3">
    <source>
        <dbReference type="EMBL" id="QIS15197.1"/>
    </source>
</evidence>
<feature type="signal peptide" evidence="2">
    <location>
        <begin position="1"/>
        <end position="19"/>
    </location>
</feature>
<evidence type="ECO:0000313" key="4">
    <source>
        <dbReference type="Proteomes" id="UP000503540"/>
    </source>
</evidence>
<organism evidence="3 4">
    <name type="scientific">Nocardia arthritidis</name>
    <dbReference type="NCBI Taxonomy" id="228602"/>
    <lineage>
        <taxon>Bacteria</taxon>
        <taxon>Bacillati</taxon>
        <taxon>Actinomycetota</taxon>
        <taxon>Actinomycetes</taxon>
        <taxon>Mycobacteriales</taxon>
        <taxon>Nocardiaceae</taxon>
        <taxon>Nocardia</taxon>
    </lineage>
</organism>
<protein>
    <recommendedName>
        <fullName evidence="5">DUF732 domain-containing protein</fullName>
    </recommendedName>
</protein>
<sequence>MRARQLVVVLFGASLLTLGTVVLDTATTAAAPAVVQVDTNYPLDGKDTPGNPPKKDEKAEKAEKFGGKTTNSVIDLITGVIKCAFNIATNSIKCPL</sequence>
<reference evidence="3 4" key="1">
    <citation type="journal article" date="2019" name="ACS Chem. Biol.">
        <title>Identification and Mobilization of a Cryptic Antibiotic Biosynthesis Gene Locus from a Human-Pathogenic Nocardia Isolate.</title>
        <authorList>
            <person name="Herisse M."/>
            <person name="Ishida K."/>
            <person name="Porter J.L."/>
            <person name="Howden B."/>
            <person name="Hertweck C."/>
            <person name="Stinear T.P."/>
            <person name="Pidot S.J."/>
        </authorList>
    </citation>
    <scope>NUCLEOTIDE SEQUENCE [LARGE SCALE GENOMIC DNA]</scope>
    <source>
        <strain evidence="3 4">AUSMDU00012717</strain>
    </source>
</reference>
<evidence type="ECO:0000256" key="2">
    <source>
        <dbReference type="SAM" id="SignalP"/>
    </source>
</evidence>
<keyword evidence="2" id="KW-0732">Signal</keyword>
<dbReference type="Proteomes" id="UP000503540">
    <property type="component" value="Chromosome"/>
</dbReference>
<name>A0A6G9YQ33_9NOCA</name>
<feature type="compositionally biased region" description="Basic and acidic residues" evidence="1">
    <location>
        <begin position="53"/>
        <end position="64"/>
    </location>
</feature>
<dbReference type="RefSeq" id="WP_167477484.1">
    <property type="nucleotide sequence ID" value="NZ_CP046172.1"/>
</dbReference>
<evidence type="ECO:0008006" key="5">
    <source>
        <dbReference type="Google" id="ProtNLM"/>
    </source>
</evidence>
<keyword evidence="4" id="KW-1185">Reference proteome</keyword>
<feature type="chain" id="PRO_5038466432" description="DUF732 domain-containing protein" evidence="2">
    <location>
        <begin position="20"/>
        <end position="96"/>
    </location>
</feature>
<accession>A0A6G9YQ33</accession>
<dbReference type="KEGG" id="nah:F5544_36845"/>
<dbReference type="AlphaFoldDB" id="A0A6G9YQ33"/>
<dbReference type="EMBL" id="CP046172">
    <property type="protein sequence ID" value="QIS15197.1"/>
    <property type="molecule type" value="Genomic_DNA"/>
</dbReference>